<protein>
    <recommendedName>
        <fullName evidence="1">Peptidase S33 tripeptidyl aminopeptidase-like C-terminal domain-containing protein</fullName>
    </recommendedName>
</protein>
<dbReference type="RefSeq" id="WP_072625889.1">
    <property type="nucleotide sequence ID" value="NZ_CP013290.1"/>
</dbReference>
<proteinExistence type="predicted"/>
<organism evidence="2 3">
    <name type="scientific">Janibacter indicus</name>
    <dbReference type="NCBI Taxonomy" id="857417"/>
    <lineage>
        <taxon>Bacteria</taxon>
        <taxon>Bacillati</taxon>
        <taxon>Actinomycetota</taxon>
        <taxon>Actinomycetes</taxon>
        <taxon>Micrococcales</taxon>
        <taxon>Intrasporangiaceae</taxon>
        <taxon>Janibacter</taxon>
    </lineage>
</organism>
<evidence type="ECO:0000313" key="2">
    <source>
        <dbReference type="EMBL" id="APH02752.1"/>
    </source>
</evidence>
<dbReference type="Pfam" id="PF08386">
    <property type="entry name" value="Abhydrolase_4"/>
    <property type="match status" value="1"/>
</dbReference>
<dbReference type="InterPro" id="IPR013595">
    <property type="entry name" value="Pept_S33_TAP-like_C"/>
</dbReference>
<dbReference type="InterPro" id="IPR029058">
    <property type="entry name" value="AB_hydrolase_fold"/>
</dbReference>
<dbReference type="SUPFAM" id="SSF53474">
    <property type="entry name" value="alpha/beta-Hydrolases"/>
    <property type="match status" value="1"/>
</dbReference>
<dbReference type="AlphaFoldDB" id="A0A1L3MK89"/>
<sequence length="256" mass="26930">MLRRLIYPVPAWDPEGGLPVETTAAGTHLVHAPAPEGGRTIVYFHGNGSDLASISPLAGLFARHGLGFAAVEYPGYGPAAGRPHQEAILAAARDGLAHLSLRAERTVLVGESLGSSVAAHLAAEGLLHDGGASKGGGRLVLVSPFTSMTAMVQRVVRVFPRQLVPDRWETDALLERIDVPTLLVHGERDDLVPLAMSEQLARGISSSQRVVVPGRTHNDLWEAPSECLEVVARFATQDLGGAAVEGSTDAGRNPLS</sequence>
<reference evidence="2 3" key="1">
    <citation type="submission" date="2015-11" db="EMBL/GenBank/DDBJ databases">
        <authorList>
            <person name="Zhang Y."/>
            <person name="Guo Z."/>
        </authorList>
    </citation>
    <scope>NUCLEOTIDE SEQUENCE [LARGE SCALE GENOMIC DNA]</scope>
    <source>
        <strain evidence="2 3">YFY001</strain>
    </source>
</reference>
<dbReference type="Gene3D" id="3.40.50.1820">
    <property type="entry name" value="alpha/beta hydrolase"/>
    <property type="match status" value="1"/>
</dbReference>
<keyword evidence="3" id="KW-1185">Reference proteome</keyword>
<dbReference type="Proteomes" id="UP000182938">
    <property type="component" value="Chromosome"/>
</dbReference>
<evidence type="ECO:0000313" key="3">
    <source>
        <dbReference type="Proteomes" id="UP000182938"/>
    </source>
</evidence>
<accession>A0A1L3MK89</accession>
<dbReference type="KEGG" id="jte:ASJ30_15390"/>
<dbReference type="EMBL" id="CP013290">
    <property type="protein sequence ID" value="APH02752.1"/>
    <property type="molecule type" value="Genomic_DNA"/>
</dbReference>
<dbReference type="PANTHER" id="PTHR12277">
    <property type="entry name" value="ALPHA/BETA HYDROLASE DOMAIN-CONTAINING PROTEIN"/>
    <property type="match status" value="1"/>
</dbReference>
<name>A0A1L3MK89_9MICO</name>
<dbReference type="PANTHER" id="PTHR12277:SF81">
    <property type="entry name" value="PROTEIN ABHD13"/>
    <property type="match status" value="1"/>
</dbReference>
<gene>
    <name evidence="2" type="ORF">ASJ30_15390</name>
</gene>
<feature type="domain" description="Peptidase S33 tripeptidyl aminopeptidase-like C-terminal" evidence="1">
    <location>
        <begin position="167"/>
        <end position="232"/>
    </location>
</feature>
<evidence type="ECO:0000259" key="1">
    <source>
        <dbReference type="Pfam" id="PF08386"/>
    </source>
</evidence>